<sequence length="82" mass="8550">MVRAPGPSRTAFVAVVLTGGPVAATTTAAAVLWAHGQDTVPLWLTAAPPLTLVALSLAVALTAIRRTRHREYDAPVRPARKG</sequence>
<dbReference type="Proteomes" id="UP001596183">
    <property type="component" value="Unassembled WGS sequence"/>
</dbReference>
<organism evidence="2 3">
    <name type="scientific">Streptomyces incanus</name>
    <dbReference type="NCBI Taxonomy" id="887453"/>
    <lineage>
        <taxon>Bacteria</taxon>
        <taxon>Bacillati</taxon>
        <taxon>Actinomycetota</taxon>
        <taxon>Actinomycetes</taxon>
        <taxon>Kitasatosporales</taxon>
        <taxon>Streptomycetaceae</taxon>
        <taxon>Streptomyces</taxon>
    </lineage>
</organism>
<accession>A0ABW0XN20</accession>
<evidence type="ECO:0000313" key="2">
    <source>
        <dbReference type="EMBL" id="MFC5670369.1"/>
    </source>
</evidence>
<protein>
    <submittedName>
        <fullName evidence="2">Uncharacterized protein</fullName>
    </submittedName>
</protein>
<gene>
    <name evidence="2" type="ORF">ACFP2V_09690</name>
</gene>
<evidence type="ECO:0000313" key="3">
    <source>
        <dbReference type="Proteomes" id="UP001596183"/>
    </source>
</evidence>
<keyword evidence="3" id="KW-1185">Reference proteome</keyword>
<reference evidence="3" key="1">
    <citation type="journal article" date="2019" name="Int. J. Syst. Evol. Microbiol.">
        <title>The Global Catalogue of Microorganisms (GCM) 10K type strain sequencing project: providing services to taxonomists for standard genome sequencing and annotation.</title>
        <authorList>
            <consortium name="The Broad Institute Genomics Platform"/>
            <consortium name="The Broad Institute Genome Sequencing Center for Infectious Disease"/>
            <person name="Wu L."/>
            <person name="Ma J."/>
        </authorList>
    </citation>
    <scope>NUCLEOTIDE SEQUENCE [LARGE SCALE GENOMIC DNA]</scope>
    <source>
        <strain evidence="3">JCM 13852</strain>
    </source>
</reference>
<keyword evidence="1" id="KW-0812">Transmembrane</keyword>
<feature type="transmembrane region" description="Helical" evidence="1">
    <location>
        <begin position="12"/>
        <end position="34"/>
    </location>
</feature>
<proteinExistence type="predicted"/>
<evidence type="ECO:0000256" key="1">
    <source>
        <dbReference type="SAM" id="Phobius"/>
    </source>
</evidence>
<keyword evidence="1" id="KW-0472">Membrane</keyword>
<name>A0ABW0XN20_9ACTN</name>
<feature type="transmembrane region" description="Helical" evidence="1">
    <location>
        <begin position="40"/>
        <end position="64"/>
    </location>
</feature>
<comment type="caution">
    <text evidence="2">The sequence shown here is derived from an EMBL/GenBank/DDBJ whole genome shotgun (WGS) entry which is preliminary data.</text>
</comment>
<dbReference type="RefSeq" id="WP_381208478.1">
    <property type="nucleotide sequence ID" value="NZ_JBHSPC010000024.1"/>
</dbReference>
<dbReference type="EMBL" id="JBHSPC010000024">
    <property type="protein sequence ID" value="MFC5670369.1"/>
    <property type="molecule type" value="Genomic_DNA"/>
</dbReference>
<keyword evidence="1" id="KW-1133">Transmembrane helix</keyword>